<sequence length="147" mass="16164">MNIPWITIGVAASALATGIAGGYLVREEIGDRRIERCATSIGKIREGDESLKGCAVPIQNAFAAVKSALQTTEIEYRDKTNTIVVHDQTEDRQRYAQELLDVQALQQVTKTDACAASPAMRLRREQLLRDEGPAEVPAERPAYQAPR</sequence>
<dbReference type="Proteomes" id="UP000221339">
    <property type="component" value="Segment"/>
</dbReference>
<name>A0A0K1LM40_9CAUD</name>
<keyword evidence="2" id="KW-1133">Transmembrane helix</keyword>
<evidence type="ECO:0000313" key="3">
    <source>
        <dbReference type="EMBL" id="AKU43571.1"/>
    </source>
</evidence>
<keyword evidence="2" id="KW-0812">Transmembrane</keyword>
<reference evidence="3 4" key="1">
    <citation type="journal article" date="2015" name="Genome Announc.">
        <title>Complete Genome Sequence of Caulobacter crescentus Siphophage Seuss.</title>
        <authorList>
            <person name="Sloan J.M."/>
            <person name="Keene J.L."/>
            <person name="Cahill J.L."/>
            <person name="Rasche E.S."/>
            <person name="Kuty Everett G.F."/>
        </authorList>
    </citation>
    <scope>NUCLEOTIDE SEQUENCE [LARGE SCALE GENOMIC DNA]</scope>
</reference>
<organism evidence="3 4">
    <name type="scientific">Caulobacter phage Seuss</name>
    <dbReference type="NCBI Taxonomy" id="1675601"/>
    <lineage>
        <taxon>Viruses</taxon>
        <taxon>Duplodnaviria</taxon>
        <taxon>Heunggongvirae</taxon>
        <taxon>Uroviricota</taxon>
        <taxon>Caudoviricetes</taxon>
        <taxon>Seussvirus</taxon>
        <taxon>Seussvirus seuss</taxon>
    </lineage>
</organism>
<dbReference type="EMBL" id="KT001914">
    <property type="protein sequence ID" value="AKU43571.1"/>
    <property type="molecule type" value="Genomic_DNA"/>
</dbReference>
<feature type="region of interest" description="Disordered" evidence="1">
    <location>
        <begin position="128"/>
        <end position="147"/>
    </location>
</feature>
<keyword evidence="4" id="KW-1185">Reference proteome</keyword>
<gene>
    <name evidence="3" type="ORF">CPT_Seuss45</name>
</gene>
<protein>
    <submittedName>
        <fullName evidence="3">I-spanin</fullName>
    </submittedName>
</protein>
<evidence type="ECO:0000313" key="4">
    <source>
        <dbReference type="Proteomes" id="UP000221339"/>
    </source>
</evidence>
<proteinExistence type="predicted"/>
<evidence type="ECO:0000256" key="1">
    <source>
        <dbReference type="SAM" id="MobiDB-lite"/>
    </source>
</evidence>
<accession>A0A0K1LM40</accession>
<evidence type="ECO:0000256" key="2">
    <source>
        <dbReference type="SAM" id="Phobius"/>
    </source>
</evidence>
<keyword evidence="2" id="KW-0472">Membrane</keyword>
<feature type="transmembrane region" description="Helical" evidence="2">
    <location>
        <begin position="6"/>
        <end position="25"/>
    </location>
</feature>